<dbReference type="InterPro" id="IPR050706">
    <property type="entry name" value="Cyclic-di-GMP_PDE-like"/>
</dbReference>
<keyword evidence="4" id="KW-1185">Reference proteome</keyword>
<gene>
    <name evidence="3" type="ORF">GCM10011487_37400</name>
</gene>
<dbReference type="SUPFAM" id="SSF55073">
    <property type="entry name" value="Nucleotide cyclase"/>
    <property type="match status" value="1"/>
</dbReference>
<dbReference type="CDD" id="cd01948">
    <property type="entry name" value="EAL"/>
    <property type="match status" value="1"/>
</dbReference>
<dbReference type="InterPro" id="IPR035919">
    <property type="entry name" value="EAL_sf"/>
</dbReference>
<proteinExistence type="predicted"/>
<dbReference type="GO" id="GO:0071111">
    <property type="term" value="F:cyclic-guanylate-specific phosphodiesterase activity"/>
    <property type="evidence" value="ECO:0007669"/>
    <property type="project" value="InterPro"/>
</dbReference>
<accession>A0A829YEU9</accession>
<reference evidence="4" key="1">
    <citation type="submission" date="2020-01" db="EMBL/GenBank/DDBJ databases">
        <title>'Steroidobacter agaridevorans' sp. nov., agar-degrading bacteria isolated from rhizosphere soils.</title>
        <authorList>
            <person name="Ikenaga M."/>
            <person name="Kataoka M."/>
            <person name="Murouchi A."/>
            <person name="Katsuragi S."/>
            <person name="Sakai M."/>
        </authorList>
    </citation>
    <scope>NUCLEOTIDE SEQUENCE [LARGE SCALE GENOMIC DNA]</scope>
    <source>
        <strain evidence="4">YU21-B</strain>
    </source>
</reference>
<dbReference type="PANTHER" id="PTHR33121:SF23">
    <property type="entry name" value="CYCLIC DI-GMP PHOSPHODIESTERASE PDEB"/>
    <property type="match status" value="1"/>
</dbReference>
<dbReference type="SMART" id="SM00267">
    <property type="entry name" value="GGDEF"/>
    <property type="match status" value="1"/>
</dbReference>
<dbReference type="AlphaFoldDB" id="A0A829YEU9"/>
<sequence length="566" mass="61989">MDSAASTIRQFLIEAQRRIGCHAVGFTSPSRDDFHFHCRSDDAREVEEMLRGIADTFLAQIRETNSPVIRNRVRYENGGPMIGRFLVAPVFGSSGELAGGVMMYRLATEDSFEQGDLKKGAQLSRQLARLLSLPADPVTGLIARAGIEKLVDWRLKALGERANSSVLYGDIDQLHVVNDMFGFEAGDRAIAVVANALAAALASEDAVLSRLSGDRFTIFLPDCPLPRAQKIATRLREAVQARSLVVGDDSIPLSICFGAAVLTIGERSFDHSLAGAEVACKAAKERGRNRVEVYEVSDTSIIRRREDISIVGRLRSALEEGRYQIFGQPIASLLTRDSVHRYEMLLRIIDEKGRLVLPGSFMSSAARYQLMPQIDRYVIADVFKHLRGASARPGFRPLHVSINLSGPTLGDDAFLDWVQLQMDEHGVTGECLTFELTETSAVNNMEHAQLLMSTLGARGCRFALDDFGTGLSSLTHLKNLQFSSLKIDGSFIRDLLHNERSQALVGAIAQLAGAMGMETIAEYVETPEICMRLIELEVQYGQGYAIGKPRPLNSILAPAAGLLHAS</sequence>
<dbReference type="Pfam" id="PF00563">
    <property type="entry name" value="EAL"/>
    <property type="match status" value="1"/>
</dbReference>
<dbReference type="Gene3D" id="3.20.20.450">
    <property type="entry name" value="EAL domain"/>
    <property type="match status" value="1"/>
</dbReference>
<dbReference type="PROSITE" id="PS50887">
    <property type="entry name" value="GGDEF"/>
    <property type="match status" value="1"/>
</dbReference>
<dbReference type="SUPFAM" id="SSF141868">
    <property type="entry name" value="EAL domain-like"/>
    <property type="match status" value="1"/>
</dbReference>
<dbReference type="PANTHER" id="PTHR33121">
    <property type="entry name" value="CYCLIC DI-GMP PHOSPHODIESTERASE PDEF"/>
    <property type="match status" value="1"/>
</dbReference>
<dbReference type="PROSITE" id="PS50883">
    <property type="entry name" value="EAL"/>
    <property type="match status" value="1"/>
</dbReference>
<dbReference type="SUPFAM" id="SSF55781">
    <property type="entry name" value="GAF domain-like"/>
    <property type="match status" value="1"/>
</dbReference>
<dbReference type="CDD" id="cd01949">
    <property type="entry name" value="GGDEF"/>
    <property type="match status" value="1"/>
</dbReference>
<dbReference type="InterPro" id="IPR029787">
    <property type="entry name" value="Nucleotide_cyclase"/>
</dbReference>
<evidence type="ECO:0000259" key="1">
    <source>
        <dbReference type="PROSITE" id="PS50883"/>
    </source>
</evidence>
<evidence type="ECO:0000259" key="2">
    <source>
        <dbReference type="PROSITE" id="PS50887"/>
    </source>
</evidence>
<evidence type="ECO:0000313" key="3">
    <source>
        <dbReference type="EMBL" id="GFE81740.1"/>
    </source>
</evidence>
<dbReference type="Gene3D" id="3.30.70.270">
    <property type="match status" value="1"/>
</dbReference>
<protein>
    <submittedName>
        <fullName evidence="3">Uncharacterized protein</fullName>
    </submittedName>
</protein>
<dbReference type="Proteomes" id="UP000445000">
    <property type="component" value="Unassembled WGS sequence"/>
</dbReference>
<dbReference type="EMBL" id="BLJN01000003">
    <property type="protein sequence ID" value="GFE81740.1"/>
    <property type="molecule type" value="Genomic_DNA"/>
</dbReference>
<feature type="domain" description="GGDEF" evidence="2">
    <location>
        <begin position="162"/>
        <end position="296"/>
    </location>
</feature>
<dbReference type="Pfam" id="PF00990">
    <property type="entry name" value="GGDEF"/>
    <property type="match status" value="1"/>
</dbReference>
<dbReference type="InterPro" id="IPR043128">
    <property type="entry name" value="Rev_trsase/Diguanyl_cyclase"/>
</dbReference>
<comment type="caution">
    <text evidence="3">The sequence shown here is derived from an EMBL/GenBank/DDBJ whole genome shotgun (WGS) entry which is preliminary data.</text>
</comment>
<feature type="domain" description="EAL" evidence="1">
    <location>
        <begin position="307"/>
        <end position="563"/>
    </location>
</feature>
<dbReference type="RefSeq" id="WP_161813351.1">
    <property type="nucleotide sequence ID" value="NZ_BLJN01000003.1"/>
</dbReference>
<dbReference type="InterPro" id="IPR001633">
    <property type="entry name" value="EAL_dom"/>
</dbReference>
<name>A0A829YEU9_9GAMM</name>
<dbReference type="InterPro" id="IPR000160">
    <property type="entry name" value="GGDEF_dom"/>
</dbReference>
<evidence type="ECO:0000313" key="4">
    <source>
        <dbReference type="Proteomes" id="UP000445000"/>
    </source>
</evidence>
<organism evidence="3 4">
    <name type="scientific">Steroidobacter agaridevorans</name>
    <dbReference type="NCBI Taxonomy" id="2695856"/>
    <lineage>
        <taxon>Bacteria</taxon>
        <taxon>Pseudomonadati</taxon>
        <taxon>Pseudomonadota</taxon>
        <taxon>Gammaproteobacteria</taxon>
        <taxon>Steroidobacterales</taxon>
        <taxon>Steroidobacteraceae</taxon>
        <taxon>Steroidobacter</taxon>
    </lineage>
</organism>
<dbReference type="SMART" id="SM00052">
    <property type="entry name" value="EAL"/>
    <property type="match status" value="1"/>
</dbReference>
<dbReference type="NCBIfam" id="TIGR00254">
    <property type="entry name" value="GGDEF"/>
    <property type="match status" value="1"/>
</dbReference>